<proteinExistence type="inferred from homology"/>
<feature type="compositionally biased region" description="Basic and acidic residues" evidence="5">
    <location>
        <begin position="490"/>
        <end position="503"/>
    </location>
</feature>
<dbReference type="EnsemblPlants" id="Solyc02g083470.3.1">
    <property type="protein sequence ID" value="Solyc02g083470.3.1"/>
    <property type="gene ID" value="Solyc02g083470.3"/>
</dbReference>
<evidence type="ECO:0000313" key="9">
    <source>
        <dbReference type="Proteomes" id="UP000004994"/>
    </source>
</evidence>
<dbReference type="InParanoid" id="A0A3Q7FTZ7"/>
<accession>A0A3Q7FTZ7</accession>
<dbReference type="OrthoDB" id="431825at2759"/>
<feature type="region of interest" description="Disordered" evidence="5">
    <location>
        <begin position="427"/>
        <end position="625"/>
    </location>
</feature>
<reference evidence="8" key="2">
    <citation type="submission" date="2019-01" db="UniProtKB">
        <authorList>
            <consortium name="EnsemblPlants"/>
        </authorList>
    </citation>
    <scope>IDENTIFICATION</scope>
    <source>
        <strain evidence="8">cv. Heinz 1706</strain>
    </source>
</reference>
<feature type="compositionally biased region" description="Basic and acidic residues" evidence="5">
    <location>
        <begin position="212"/>
        <end position="221"/>
    </location>
</feature>
<sequence>MESKNKGNKNRKGKRPADASSADGDESGGGNRTEKSVINDSRFAALHSDPRFREPPQKKSKVTIDSRFNRMFTDKNFVSSKAPTDIRGKPRKSSAKNPLNHYYHIEEEKEEQGEKQKRQKEKLKVLESESDDDSEEEEEEEEEETKSDSGTSEEEIEDHKLKKVGAVSSESEEDEDEEVGSDNSLASTSDSASDSDSDDEMDEVSSEEEDTFIQKEDVPEIDKETKRLAVVNMDWGRVKAVDLYMLLSSFLPRGGQITSVAVYPSDFGLKRMEEEAVHGPVGLFDEEKAKDEDSDDDEEEEKDDDEMDNEKLRAYEMSRLRYYYAVVECDSSATADYLYKTCDGVEFERTSNKLDLRFIPDSMEFKHQPRDIATEAPADYEGLDFHTRALQHSNIELTWDEDEPQRIRTLKRQFNDKQLADMELKEFLASDESGSDDSEEGDDDTEDKSAKRKKKHDTYRALLQSGEGSDGNNEDDDQDMEVTFNTGLEDLSKRILEKKDKQSETVWEAYLRKKREKKKSRKGNTKDSSEDESSDSDQEPIDEPEDFFIEEPSAKGDKDSQRKSTRKGKQSLEASEEAEASRAELELLLADDKGGDPNLKGYNMKPKKAKGKKGKGTPVEDKLPTIDYEDPRFSSLFKSHLFALDPTDPQFKRSAAYARQLAQKQHKVEEEIVSAKQQPGVTRKLESATNEKLQSGDLPSRKEKHELSSLVKSIKMKSQQLSLSSQGKAVVKNEKSQAMSKNIDGEGGKKENEKSRARAKKKDEKRVK</sequence>
<dbReference type="Proteomes" id="UP000004994">
    <property type="component" value="Chromosome 2"/>
</dbReference>
<feature type="compositionally biased region" description="Acidic residues" evidence="5">
    <location>
        <begin position="170"/>
        <end position="180"/>
    </location>
</feature>
<dbReference type="Pfam" id="PF08159">
    <property type="entry name" value="NUC153"/>
    <property type="match status" value="1"/>
</dbReference>
<dbReference type="RefSeq" id="XP_004232516.1">
    <property type="nucleotide sequence ID" value="XM_004232468.5"/>
</dbReference>
<organism evidence="8">
    <name type="scientific">Solanum lycopersicum</name>
    <name type="common">Tomato</name>
    <name type="synonym">Lycopersicon esculentum</name>
    <dbReference type="NCBI Taxonomy" id="4081"/>
    <lineage>
        <taxon>Eukaryota</taxon>
        <taxon>Viridiplantae</taxon>
        <taxon>Streptophyta</taxon>
        <taxon>Embryophyta</taxon>
        <taxon>Tracheophyta</taxon>
        <taxon>Spermatophyta</taxon>
        <taxon>Magnoliopsida</taxon>
        <taxon>eudicotyledons</taxon>
        <taxon>Gunneridae</taxon>
        <taxon>Pentapetalae</taxon>
        <taxon>asterids</taxon>
        <taxon>lamiids</taxon>
        <taxon>Solanales</taxon>
        <taxon>Solanaceae</taxon>
        <taxon>Solanoideae</taxon>
        <taxon>Solaneae</taxon>
        <taxon>Solanum</taxon>
        <taxon>Solanum subgen. Lycopersicon</taxon>
    </lineage>
</organism>
<feature type="compositionally biased region" description="Basic and acidic residues" evidence="5">
    <location>
        <begin position="552"/>
        <end position="562"/>
    </location>
</feature>
<evidence type="ECO:0000256" key="2">
    <source>
        <dbReference type="ARBA" id="ARBA00009087"/>
    </source>
</evidence>
<dbReference type="GO" id="GO:0005730">
    <property type="term" value="C:nucleolus"/>
    <property type="evidence" value="ECO:0007669"/>
    <property type="project" value="UniProtKB-SubCell"/>
</dbReference>
<feature type="compositionally biased region" description="Basic and acidic residues" evidence="5">
    <location>
        <begin position="48"/>
        <end position="68"/>
    </location>
</feature>
<dbReference type="PaxDb" id="4081-Solyc02g083470.2.1"/>
<keyword evidence="3" id="KW-0175">Coiled coil</keyword>
<feature type="compositionally biased region" description="Basic and acidic residues" evidence="5">
    <location>
        <begin position="579"/>
        <end position="595"/>
    </location>
</feature>
<evidence type="ECO:0000256" key="3">
    <source>
        <dbReference type="ARBA" id="ARBA00023054"/>
    </source>
</evidence>
<dbReference type="KEGG" id="sly:101268053"/>
<dbReference type="OMA" id="YEMEMSW"/>
<dbReference type="AlphaFoldDB" id="A0A3Q7FTZ7"/>
<dbReference type="InterPro" id="IPR056750">
    <property type="entry name" value="RRM_ESF1"/>
</dbReference>
<evidence type="ECO:0000259" key="7">
    <source>
        <dbReference type="Pfam" id="PF25121"/>
    </source>
</evidence>
<dbReference type="Gramene" id="Solyc02g083470.3.1">
    <property type="protein sequence ID" value="Solyc02g083470.3.1"/>
    <property type="gene ID" value="Solyc02g083470.3"/>
</dbReference>
<dbReference type="GO" id="GO:0003723">
    <property type="term" value="F:RNA binding"/>
    <property type="evidence" value="ECO:0000318"/>
    <property type="project" value="GO_Central"/>
</dbReference>
<dbReference type="Pfam" id="PF25121">
    <property type="entry name" value="RRM_ESF1"/>
    <property type="match status" value="1"/>
</dbReference>
<feature type="compositionally biased region" description="Basic residues" evidence="5">
    <location>
        <begin position="512"/>
        <end position="523"/>
    </location>
</feature>
<evidence type="ECO:0000256" key="5">
    <source>
        <dbReference type="SAM" id="MobiDB-lite"/>
    </source>
</evidence>
<feature type="compositionally biased region" description="Acidic residues" evidence="5">
    <location>
        <begin position="193"/>
        <end position="211"/>
    </location>
</feature>
<feature type="compositionally biased region" description="Basic and acidic residues" evidence="5">
    <location>
        <begin position="743"/>
        <end position="768"/>
    </location>
</feature>
<evidence type="ECO:0000259" key="6">
    <source>
        <dbReference type="Pfam" id="PF08159"/>
    </source>
</evidence>
<feature type="region of interest" description="Disordered" evidence="5">
    <location>
        <begin position="278"/>
        <end position="309"/>
    </location>
</feature>
<feature type="domain" description="NUC153" evidence="6">
    <location>
        <begin position="630"/>
        <end position="655"/>
    </location>
</feature>
<feature type="compositionally biased region" description="Acidic residues" evidence="5">
    <location>
        <begin position="292"/>
        <end position="308"/>
    </location>
</feature>
<comment type="subcellular location">
    <subcellularLocation>
        <location evidence="1">Nucleus</location>
        <location evidence="1">Nucleolus</location>
    </subcellularLocation>
</comment>
<dbReference type="PANTHER" id="PTHR12202">
    <property type="entry name" value="ESF1 HOMOLOG"/>
    <property type="match status" value="1"/>
</dbReference>
<feature type="compositionally biased region" description="Acidic residues" evidence="5">
    <location>
        <begin position="529"/>
        <end position="549"/>
    </location>
</feature>
<gene>
    <name evidence="8" type="primary">LOC101268053</name>
</gene>
<dbReference type="GeneID" id="101268053"/>
<dbReference type="InterPro" id="IPR012580">
    <property type="entry name" value="NUC153"/>
</dbReference>
<evidence type="ECO:0000313" key="8">
    <source>
        <dbReference type="EnsemblPlants" id="Solyc02g083470.3.1"/>
    </source>
</evidence>
<feature type="compositionally biased region" description="Basic and acidic residues" evidence="5">
    <location>
        <begin position="103"/>
        <end position="127"/>
    </location>
</feature>
<dbReference type="PANTHER" id="PTHR12202:SF0">
    <property type="entry name" value="ESF1 HOMOLOG"/>
    <property type="match status" value="1"/>
</dbReference>
<dbReference type="FunCoup" id="A0A3Q7FTZ7">
    <property type="interactions" value="3028"/>
</dbReference>
<dbReference type="InterPro" id="IPR039754">
    <property type="entry name" value="Esf1"/>
</dbReference>
<keyword evidence="4" id="KW-0539">Nucleus</keyword>
<dbReference type="STRING" id="4081.A0A3Q7FTZ7"/>
<dbReference type="GO" id="GO:0006364">
    <property type="term" value="P:rRNA processing"/>
    <property type="evidence" value="ECO:0000318"/>
    <property type="project" value="GO_Central"/>
</dbReference>
<feature type="compositionally biased region" description="Basic residues" evidence="5">
    <location>
        <begin position="605"/>
        <end position="615"/>
    </location>
</feature>
<evidence type="ECO:0000256" key="4">
    <source>
        <dbReference type="ARBA" id="ARBA00023242"/>
    </source>
</evidence>
<reference evidence="8" key="1">
    <citation type="journal article" date="2012" name="Nature">
        <title>The tomato genome sequence provides insights into fleshy fruit evolution.</title>
        <authorList>
            <consortium name="Tomato Genome Consortium"/>
        </authorList>
    </citation>
    <scope>NUCLEOTIDE SEQUENCE [LARGE SCALE GENOMIC DNA]</scope>
    <source>
        <strain evidence="8">cv. Heinz 1706</strain>
    </source>
</reference>
<name>A0A3Q7FTZ7_SOLLC</name>
<evidence type="ECO:0000256" key="1">
    <source>
        <dbReference type="ARBA" id="ARBA00004604"/>
    </source>
</evidence>
<feature type="compositionally biased region" description="Basic residues" evidence="5">
    <location>
        <begin position="1"/>
        <end position="14"/>
    </location>
</feature>
<protein>
    <submittedName>
        <fullName evidence="8">Uncharacterized protein</fullName>
    </submittedName>
</protein>
<feature type="compositionally biased region" description="Acidic residues" evidence="5">
    <location>
        <begin position="433"/>
        <end position="446"/>
    </location>
</feature>
<feature type="region of interest" description="Disordered" evidence="5">
    <location>
        <begin position="1"/>
        <end position="221"/>
    </location>
</feature>
<feature type="compositionally biased region" description="Low complexity" evidence="5">
    <location>
        <begin position="181"/>
        <end position="192"/>
    </location>
</feature>
<comment type="similarity">
    <text evidence="2">Belongs to the ESF1 family.</text>
</comment>
<feature type="compositionally biased region" description="Acidic residues" evidence="5">
    <location>
        <begin position="128"/>
        <end position="156"/>
    </location>
</feature>
<feature type="domain" description="ESF1 RRM" evidence="7">
    <location>
        <begin position="225"/>
        <end position="374"/>
    </location>
</feature>
<keyword evidence="9" id="KW-1185">Reference proteome</keyword>
<feature type="region of interest" description="Disordered" evidence="5">
    <location>
        <begin position="661"/>
        <end position="768"/>
    </location>
</feature>